<name>A0A1R3T4C7_9BACT</name>
<dbReference type="Pfam" id="PF17389">
    <property type="entry name" value="Bac_rhamnosid6H"/>
    <property type="match status" value="1"/>
</dbReference>
<dbReference type="EC" id="3.2.1.40" evidence="4"/>
<dbReference type="InterPro" id="IPR035398">
    <property type="entry name" value="Bac_rhamnosid_C"/>
</dbReference>
<dbReference type="EMBL" id="LT605205">
    <property type="protein sequence ID" value="SCD21002.1"/>
    <property type="molecule type" value="Genomic_DNA"/>
</dbReference>
<evidence type="ECO:0000259" key="3">
    <source>
        <dbReference type="Pfam" id="PF17390"/>
    </source>
</evidence>
<dbReference type="AlphaFoldDB" id="A0A1R3T4C7"/>
<dbReference type="GO" id="GO:0030596">
    <property type="term" value="F:alpha-L-rhamnosidase activity"/>
    <property type="evidence" value="ECO:0007669"/>
    <property type="project" value="UniProtKB-EC"/>
</dbReference>
<keyword evidence="1" id="KW-0732">Signal</keyword>
<evidence type="ECO:0000256" key="1">
    <source>
        <dbReference type="SAM" id="SignalP"/>
    </source>
</evidence>
<dbReference type="Pfam" id="PF17390">
    <property type="entry name" value="Bac_rhamnosid_C"/>
    <property type="match status" value="1"/>
</dbReference>
<dbReference type="InterPro" id="IPR008928">
    <property type="entry name" value="6-hairpin_glycosidase_sf"/>
</dbReference>
<feature type="signal peptide" evidence="1">
    <location>
        <begin position="1"/>
        <end position="20"/>
    </location>
</feature>
<dbReference type="InterPro" id="IPR012341">
    <property type="entry name" value="6hp_glycosidase-like_sf"/>
</dbReference>
<organism evidence="4 5">
    <name type="scientific">Proteiniphilum saccharofermentans</name>
    <dbReference type="NCBI Taxonomy" id="1642647"/>
    <lineage>
        <taxon>Bacteria</taxon>
        <taxon>Pseudomonadati</taxon>
        <taxon>Bacteroidota</taxon>
        <taxon>Bacteroidia</taxon>
        <taxon>Bacteroidales</taxon>
        <taxon>Dysgonomonadaceae</taxon>
        <taxon>Proteiniphilum</taxon>
    </lineage>
</organism>
<dbReference type="PANTHER" id="PTHR34987:SF6">
    <property type="entry name" value="ALPHA-L-RHAMNOSIDASE SIX-HAIRPIN GLYCOSIDASE DOMAIN-CONTAINING PROTEIN"/>
    <property type="match status" value="1"/>
</dbReference>
<dbReference type="Gene3D" id="1.50.10.10">
    <property type="match status" value="1"/>
</dbReference>
<evidence type="ECO:0000259" key="2">
    <source>
        <dbReference type="Pfam" id="PF17389"/>
    </source>
</evidence>
<protein>
    <submittedName>
        <fullName evidence="4">Alpha-L-rhamnosidase</fullName>
        <ecNumber evidence="4">3.2.1.40</ecNumber>
    </submittedName>
</protein>
<dbReference type="SUPFAM" id="SSF48208">
    <property type="entry name" value="Six-hairpin glycosidases"/>
    <property type="match status" value="1"/>
</dbReference>
<dbReference type="PANTHER" id="PTHR34987">
    <property type="entry name" value="C, PUTATIVE (AFU_ORTHOLOGUE AFUA_3G02880)-RELATED"/>
    <property type="match status" value="1"/>
</dbReference>
<dbReference type="STRING" id="1642647.PSM36_2197"/>
<feature type="domain" description="Alpha-L-rhamnosidase C-terminal" evidence="3">
    <location>
        <begin position="529"/>
        <end position="584"/>
    </location>
</feature>
<keyword evidence="4" id="KW-0378">Hydrolase</keyword>
<keyword evidence="4" id="KW-0326">Glycosidase</keyword>
<dbReference type="Gene3D" id="2.60.420.10">
    <property type="entry name" value="Maltose phosphorylase, domain 3"/>
    <property type="match status" value="1"/>
</dbReference>
<dbReference type="GO" id="GO:0005975">
    <property type="term" value="P:carbohydrate metabolic process"/>
    <property type="evidence" value="ECO:0007669"/>
    <property type="project" value="InterPro"/>
</dbReference>
<dbReference type="KEGG" id="psac:PSM36_2197"/>
<keyword evidence="5" id="KW-1185">Reference proteome</keyword>
<evidence type="ECO:0000313" key="5">
    <source>
        <dbReference type="Proteomes" id="UP000187464"/>
    </source>
</evidence>
<proteinExistence type="predicted"/>
<accession>A0A1R3T4C7</accession>
<dbReference type="Proteomes" id="UP000187464">
    <property type="component" value="Chromosome I"/>
</dbReference>
<gene>
    <name evidence="4" type="ORF">PSM36_2197</name>
</gene>
<feature type="chain" id="PRO_5012842453" evidence="1">
    <location>
        <begin position="21"/>
        <end position="588"/>
    </location>
</feature>
<dbReference type="InterPro" id="IPR035396">
    <property type="entry name" value="Bac_rhamnosid6H"/>
</dbReference>
<reference evidence="4 5" key="1">
    <citation type="submission" date="2016-08" db="EMBL/GenBank/DDBJ databases">
        <authorList>
            <person name="Seilhamer J.J."/>
        </authorList>
    </citation>
    <scope>NUCLEOTIDE SEQUENCE [LARGE SCALE GENOMIC DNA]</scope>
    <source>
        <strain evidence="4">M3/6</strain>
    </source>
</reference>
<feature type="domain" description="Alpha-L-rhamnosidase six-hairpin glycosidase" evidence="2">
    <location>
        <begin position="203"/>
        <end position="347"/>
    </location>
</feature>
<dbReference type="RefSeq" id="WP_076930900.1">
    <property type="nucleotide sequence ID" value="NZ_LT605205.1"/>
</dbReference>
<evidence type="ECO:0000313" key="4">
    <source>
        <dbReference type="EMBL" id="SCD21002.1"/>
    </source>
</evidence>
<sequence>MKTRLFFILFLFLLSENVPAQEYLSERFFQGQLVEDEITRAYLTPVKIVWQSDNNNKQVKNSEVLLTQFDGQLSTSGEGICLLRSDNETQASILLDFGKELYGGIEIAAAIRSEKKPLKVRIRLGESVSEAMSDCIDNSVPGMSSATNDHSLRDYTLELPWLGTIEVGNSGFRFVRIDLLDKEVDLPIRSVRAIFRYRDIPYLGSFKCDNERLNEIWETGAYTVHLNMQEYLWDGIKRDRLVWLGDVHPEIMTINTVFGDQEIVKKSLDFGRDTTPLPQWMNGISSYSLWWIIAHRDLYLYHGDLDYLKEQQAYLSALIHQIISKIGPDGKENLDGGRFLDWPTARDSNVIHAGLQSLTVMAMEAGKDIAGWLNDRELNNVCIKASESLHKHLPSDHGNKQAASLLTLAGMLAPNQASPVILRNGATDFATFYGYYMLEALAKDGKYREAMNIITDYWGAMLDLGATTFWENFNYEERLNALPIDQLPDPSKFDIHADGGDHCYIGLRASLCHGWASGPTAWLTAHVLGIQVIEPGSKVIRIRPNLGDLTFAEGSFPTPYGVVTVKHVKQADGKIKSEIDAPKEIKII</sequence>